<dbReference type="AlphaFoldDB" id="A0A9N9L016"/>
<protein>
    <submittedName>
        <fullName evidence="2">Uncharacterized protein</fullName>
    </submittedName>
</protein>
<evidence type="ECO:0000313" key="2">
    <source>
        <dbReference type="EMBL" id="CAG8957014.1"/>
    </source>
</evidence>
<accession>A0A9N9L016</accession>
<feature type="compositionally biased region" description="Basic and acidic residues" evidence="1">
    <location>
        <begin position="35"/>
        <end position="49"/>
    </location>
</feature>
<gene>
    <name evidence="2" type="ORF">HYFRA_00012494</name>
</gene>
<dbReference type="Proteomes" id="UP000696280">
    <property type="component" value="Unassembled WGS sequence"/>
</dbReference>
<reference evidence="2" key="1">
    <citation type="submission" date="2021-07" db="EMBL/GenBank/DDBJ databases">
        <authorList>
            <person name="Durling M."/>
        </authorList>
    </citation>
    <scope>NUCLEOTIDE SEQUENCE</scope>
</reference>
<feature type="region of interest" description="Disordered" evidence="1">
    <location>
        <begin position="83"/>
        <end position="102"/>
    </location>
</feature>
<name>A0A9N9L016_9HELO</name>
<proteinExistence type="predicted"/>
<organism evidence="2 3">
    <name type="scientific">Hymenoscyphus fraxineus</name>
    <dbReference type="NCBI Taxonomy" id="746836"/>
    <lineage>
        <taxon>Eukaryota</taxon>
        <taxon>Fungi</taxon>
        <taxon>Dikarya</taxon>
        <taxon>Ascomycota</taxon>
        <taxon>Pezizomycotina</taxon>
        <taxon>Leotiomycetes</taxon>
        <taxon>Helotiales</taxon>
        <taxon>Helotiaceae</taxon>
        <taxon>Hymenoscyphus</taxon>
    </lineage>
</organism>
<feature type="region of interest" description="Disordered" evidence="1">
    <location>
        <begin position="1"/>
        <end position="59"/>
    </location>
</feature>
<feature type="compositionally biased region" description="Acidic residues" evidence="1">
    <location>
        <begin position="50"/>
        <end position="59"/>
    </location>
</feature>
<dbReference type="EMBL" id="CAJVRL010000076">
    <property type="protein sequence ID" value="CAG8957014.1"/>
    <property type="molecule type" value="Genomic_DNA"/>
</dbReference>
<sequence>MDPHSLHAIRSTRGNLSDLSRRRGLCKGSLVEGQGDERQPRRNQQRDEDYNPYDDLYDSDSDFDDEADEILVPREQLMEWERSLSTSGVSNEAAAGEREVVRRGREEGTGIMAASSSRVERYDDAERLLELQERLRGWERRLRAVNSARSEAGMRLVVPIWRGRVDDILAESSEGGEGVDNSMEG</sequence>
<evidence type="ECO:0000256" key="1">
    <source>
        <dbReference type="SAM" id="MobiDB-lite"/>
    </source>
</evidence>
<keyword evidence="3" id="KW-1185">Reference proteome</keyword>
<comment type="caution">
    <text evidence="2">The sequence shown here is derived from an EMBL/GenBank/DDBJ whole genome shotgun (WGS) entry which is preliminary data.</text>
</comment>
<evidence type="ECO:0000313" key="3">
    <source>
        <dbReference type="Proteomes" id="UP000696280"/>
    </source>
</evidence>